<keyword evidence="7 8" id="KW-0472">Membrane</keyword>
<dbReference type="PANTHER" id="PTHR30294:SF38">
    <property type="entry name" value="TRANSPORT PERMEASE PROTEIN"/>
    <property type="match status" value="1"/>
</dbReference>
<feature type="transmembrane region" description="Helical" evidence="8">
    <location>
        <begin position="245"/>
        <end position="268"/>
    </location>
</feature>
<evidence type="ECO:0000256" key="5">
    <source>
        <dbReference type="ARBA" id="ARBA00022692"/>
    </source>
</evidence>
<evidence type="ECO:0000256" key="4">
    <source>
        <dbReference type="ARBA" id="ARBA00022475"/>
    </source>
</evidence>
<dbReference type="EMBL" id="JBHRTS010000001">
    <property type="protein sequence ID" value="MFC3192792.1"/>
    <property type="molecule type" value="Genomic_DNA"/>
</dbReference>
<comment type="similarity">
    <text evidence="2">Belongs to the ABC-2 integral membrane protein family.</text>
</comment>
<evidence type="ECO:0000256" key="7">
    <source>
        <dbReference type="ARBA" id="ARBA00023136"/>
    </source>
</evidence>
<keyword evidence="6 8" id="KW-1133">Transmembrane helix</keyword>
<dbReference type="Pfam" id="PF12698">
    <property type="entry name" value="ABC2_membrane_3"/>
    <property type="match status" value="1"/>
</dbReference>
<protein>
    <submittedName>
        <fullName evidence="10">ABC transporter permease</fullName>
    </submittedName>
</protein>
<dbReference type="RefSeq" id="WP_077409468.1">
    <property type="nucleotide sequence ID" value="NZ_JBHRTS010000001.1"/>
</dbReference>
<feature type="transmembrane region" description="Helical" evidence="8">
    <location>
        <begin position="274"/>
        <end position="295"/>
    </location>
</feature>
<evidence type="ECO:0000256" key="8">
    <source>
        <dbReference type="SAM" id="Phobius"/>
    </source>
</evidence>
<evidence type="ECO:0000259" key="9">
    <source>
        <dbReference type="PROSITE" id="PS51012"/>
    </source>
</evidence>
<keyword evidence="5 8" id="KW-0812">Transmembrane</keyword>
<dbReference type="Proteomes" id="UP001595533">
    <property type="component" value="Unassembled WGS sequence"/>
</dbReference>
<dbReference type="InterPro" id="IPR051449">
    <property type="entry name" value="ABC-2_transporter_component"/>
</dbReference>
<sequence>MKKIWLIAQKDFLYTLKDKTVLVWLFVMPLVFFAFIGTTTQGFGGGSGSQTTLAVWYEGDVDDPMFKQIQNRLETESFALRLFNPDQLLYQEKWAFDDYDRQLWIPAGMAQQVAAGEQVTLNYRVDAEDMGGDFATFKINKAIYQTLGDLLIIKKLNTTQWQELDFSTANDAPRMIDLQVSQAGEQQEIPSGFKQAVPGILVMFIMMIALTSGALALFLERKTGVLRRLAASPITRRELILGKWLGKWMLATCQLIYGMIMGSLLFSIHWGPHWPMVFVLLLSWAAACAGFAIMMGSMARNEGQVNGIPVIVSMLLAALGGCWWPIEVAPEWMQQLAMFLPTGWVMDALHKLMYFGADLGDVFNHQLALYSLAVIALILAFTKFNHEVK</sequence>
<evidence type="ECO:0000256" key="1">
    <source>
        <dbReference type="ARBA" id="ARBA00004651"/>
    </source>
</evidence>
<evidence type="ECO:0000256" key="6">
    <source>
        <dbReference type="ARBA" id="ARBA00022989"/>
    </source>
</evidence>
<keyword evidence="4" id="KW-1003">Cell membrane</keyword>
<dbReference type="PANTHER" id="PTHR30294">
    <property type="entry name" value="MEMBRANE COMPONENT OF ABC TRANSPORTER YHHJ-RELATED"/>
    <property type="match status" value="1"/>
</dbReference>
<dbReference type="PROSITE" id="PS51012">
    <property type="entry name" value="ABC_TM2"/>
    <property type="match status" value="1"/>
</dbReference>
<evidence type="ECO:0000313" key="11">
    <source>
        <dbReference type="Proteomes" id="UP001595533"/>
    </source>
</evidence>
<keyword evidence="3" id="KW-0813">Transport</keyword>
<comment type="caution">
    <text evidence="10">The sequence shown here is derived from an EMBL/GenBank/DDBJ whole genome shotgun (WGS) entry which is preliminary data.</text>
</comment>
<evidence type="ECO:0000313" key="10">
    <source>
        <dbReference type="EMBL" id="MFC3192792.1"/>
    </source>
</evidence>
<accession>A0ABV7JBH8</accession>
<name>A0ABV7JBH8_9GAMM</name>
<dbReference type="InterPro" id="IPR013525">
    <property type="entry name" value="ABC2_TM"/>
</dbReference>
<feature type="transmembrane region" description="Helical" evidence="8">
    <location>
        <begin position="196"/>
        <end position="219"/>
    </location>
</feature>
<evidence type="ECO:0000256" key="3">
    <source>
        <dbReference type="ARBA" id="ARBA00022448"/>
    </source>
</evidence>
<gene>
    <name evidence="10" type="ORF">ACFODZ_00935</name>
</gene>
<organism evidence="10 11">
    <name type="scientific">Marinicella sediminis</name>
    <dbReference type="NCBI Taxonomy" id="1792834"/>
    <lineage>
        <taxon>Bacteria</taxon>
        <taxon>Pseudomonadati</taxon>
        <taxon>Pseudomonadota</taxon>
        <taxon>Gammaproteobacteria</taxon>
        <taxon>Lysobacterales</taxon>
        <taxon>Marinicellaceae</taxon>
        <taxon>Marinicella</taxon>
    </lineage>
</organism>
<reference evidence="11" key="1">
    <citation type="journal article" date="2019" name="Int. J. Syst. Evol. Microbiol.">
        <title>The Global Catalogue of Microorganisms (GCM) 10K type strain sequencing project: providing services to taxonomists for standard genome sequencing and annotation.</title>
        <authorList>
            <consortium name="The Broad Institute Genomics Platform"/>
            <consortium name="The Broad Institute Genome Sequencing Center for Infectious Disease"/>
            <person name="Wu L."/>
            <person name="Ma J."/>
        </authorList>
    </citation>
    <scope>NUCLEOTIDE SEQUENCE [LARGE SCALE GENOMIC DNA]</scope>
    <source>
        <strain evidence="11">KCTC 42953</strain>
    </source>
</reference>
<evidence type="ECO:0000256" key="2">
    <source>
        <dbReference type="ARBA" id="ARBA00007783"/>
    </source>
</evidence>
<keyword evidence="11" id="KW-1185">Reference proteome</keyword>
<feature type="domain" description="ABC transmembrane type-2" evidence="9">
    <location>
        <begin position="162"/>
        <end position="387"/>
    </location>
</feature>
<dbReference type="InterPro" id="IPR047817">
    <property type="entry name" value="ABC2_TM_bact-type"/>
</dbReference>
<feature type="transmembrane region" description="Helical" evidence="8">
    <location>
        <begin position="21"/>
        <end position="43"/>
    </location>
</feature>
<proteinExistence type="inferred from homology"/>
<feature type="transmembrane region" description="Helical" evidence="8">
    <location>
        <begin position="367"/>
        <end position="384"/>
    </location>
</feature>
<comment type="subcellular location">
    <subcellularLocation>
        <location evidence="1">Cell membrane</location>
        <topology evidence="1">Multi-pass membrane protein</topology>
    </subcellularLocation>
</comment>
<feature type="transmembrane region" description="Helical" evidence="8">
    <location>
        <begin position="307"/>
        <end position="326"/>
    </location>
</feature>